<protein>
    <submittedName>
        <fullName evidence="1">Uncharacterized protein</fullName>
    </submittedName>
</protein>
<evidence type="ECO:0000313" key="1">
    <source>
        <dbReference type="EMBL" id="KAH7677308.1"/>
    </source>
</evidence>
<gene>
    <name evidence="1" type="ORF">IHE45_07G075000</name>
</gene>
<keyword evidence="2" id="KW-1185">Reference proteome</keyword>
<sequence length="119" mass="13765">MTPLKTLLMIPSRTLPIGYLRDLDRKETMGIVWKWKTLSRTLMRRSGVCSKLDKPRFPIGELAKARDGRYHPPCGTRKLASCHNLPDLPKRRGTPVQLQKLLRPKGPNLKNPWRRSREA</sequence>
<reference evidence="2" key="1">
    <citation type="journal article" date="2022" name="Nat. Commun.">
        <title>Chromosome evolution and the genetic basis of agronomically important traits in greater yam.</title>
        <authorList>
            <person name="Bredeson J.V."/>
            <person name="Lyons J.B."/>
            <person name="Oniyinde I.O."/>
            <person name="Okereke N.R."/>
            <person name="Kolade O."/>
            <person name="Nnabue I."/>
            <person name="Nwadili C.O."/>
            <person name="Hribova E."/>
            <person name="Parker M."/>
            <person name="Nwogha J."/>
            <person name="Shu S."/>
            <person name="Carlson J."/>
            <person name="Kariba R."/>
            <person name="Muthemba S."/>
            <person name="Knop K."/>
            <person name="Barton G.J."/>
            <person name="Sherwood A.V."/>
            <person name="Lopez-Montes A."/>
            <person name="Asiedu R."/>
            <person name="Jamnadass R."/>
            <person name="Muchugi A."/>
            <person name="Goodstein D."/>
            <person name="Egesi C.N."/>
            <person name="Featherston J."/>
            <person name="Asfaw A."/>
            <person name="Simpson G.G."/>
            <person name="Dolezel J."/>
            <person name="Hendre P.S."/>
            <person name="Van Deynze A."/>
            <person name="Kumar P.L."/>
            <person name="Obidiegwu J.E."/>
            <person name="Bhattacharjee R."/>
            <person name="Rokhsar D.S."/>
        </authorList>
    </citation>
    <scope>NUCLEOTIDE SEQUENCE [LARGE SCALE GENOMIC DNA]</scope>
    <source>
        <strain evidence="2">cv. TDa95/00328</strain>
    </source>
</reference>
<name>A0ACB7VRN2_DIOAL</name>
<evidence type="ECO:0000313" key="2">
    <source>
        <dbReference type="Proteomes" id="UP000827976"/>
    </source>
</evidence>
<organism evidence="1 2">
    <name type="scientific">Dioscorea alata</name>
    <name type="common">Purple yam</name>
    <dbReference type="NCBI Taxonomy" id="55571"/>
    <lineage>
        <taxon>Eukaryota</taxon>
        <taxon>Viridiplantae</taxon>
        <taxon>Streptophyta</taxon>
        <taxon>Embryophyta</taxon>
        <taxon>Tracheophyta</taxon>
        <taxon>Spermatophyta</taxon>
        <taxon>Magnoliopsida</taxon>
        <taxon>Liliopsida</taxon>
        <taxon>Dioscoreales</taxon>
        <taxon>Dioscoreaceae</taxon>
        <taxon>Dioscorea</taxon>
    </lineage>
</organism>
<dbReference type="EMBL" id="CM037017">
    <property type="protein sequence ID" value="KAH7677308.1"/>
    <property type="molecule type" value="Genomic_DNA"/>
</dbReference>
<comment type="caution">
    <text evidence="1">The sequence shown here is derived from an EMBL/GenBank/DDBJ whole genome shotgun (WGS) entry which is preliminary data.</text>
</comment>
<proteinExistence type="predicted"/>
<accession>A0ACB7VRN2</accession>
<dbReference type="Proteomes" id="UP000827976">
    <property type="component" value="Chromosome 7"/>
</dbReference>